<reference evidence="1" key="1">
    <citation type="journal article" date="2021" name="Proc. Natl. Acad. Sci. U.S.A.">
        <title>A Catalog of Tens of Thousands of Viruses from Human Metagenomes Reveals Hidden Associations with Chronic Diseases.</title>
        <authorList>
            <person name="Tisza M.J."/>
            <person name="Buck C.B."/>
        </authorList>
    </citation>
    <scope>NUCLEOTIDE SEQUENCE</scope>
    <source>
        <strain evidence="1">Ct47J5</strain>
    </source>
</reference>
<dbReference type="EMBL" id="BK014915">
    <property type="protein sequence ID" value="DAD82284.1"/>
    <property type="molecule type" value="Genomic_DNA"/>
</dbReference>
<organism evidence="1">
    <name type="scientific">Siphoviridae sp. ct47J5</name>
    <dbReference type="NCBI Taxonomy" id="2826286"/>
    <lineage>
        <taxon>Viruses</taxon>
        <taxon>Duplodnaviria</taxon>
        <taxon>Heunggongvirae</taxon>
        <taxon>Uroviricota</taxon>
        <taxon>Caudoviricetes</taxon>
    </lineage>
</organism>
<name>A0A8S5MJ63_9CAUD</name>
<proteinExistence type="predicted"/>
<evidence type="ECO:0000313" key="1">
    <source>
        <dbReference type="EMBL" id="DAD82284.1"/>
    </source>
</evidence>
<accession>A0A8S5MJ63</accession>
<sequence length="33" mass="3806">MQPAFICTTMRVTTSANDMCCKKWLDSYEFGNI</sequence>
<protein>
    <submittedName>
        <fullName evidence="1">Uncharacterized protein</fullName>
    </submittedName>
</protein>